<comment type="caution">
    <text evidence="7">The sequence shown here is derived from an EMBL/GenBank/DDBJ whole genome shotgun (WGS) entry which is preliminary data.</text>
</comment>
<keyword evidence="4" id="KW-0472">Membrane</keyword>
<keyword evidence="4" id="KW-0812">Transmembrane</keyword>
<dbReference type="SUPFAM" id="SSF58104">
    <property type="entry name" value="Methyl-accepting chemotaxis protein (MCP) signaling domain"/>
    <property type="match status" value="1"/>
</dbReference>
<dbReference type="InterPro" id="IPR024478">
    <property type="entry name" value="HlyB_4HB_MCP"/>
</dbReference>
<evidence type="ECO:0000256" key="1">
    <source>
        <dbReference type="ARBA" id="ARBA00023224"/>
    </source>
</evidence>
<sequence length="568" mass="61199">MFWIRNWKIKTKILAGYIIVSLMVILVSSTFIYGINHVQNSYNNLLKNSSEHNITVLSQVQFYFTGQANDERGFLITRGVEFRGEIAAKDQEIKKRLKSIEGNMTTGQERQLLSQISDTQNKFTQNSFKVIDTYNAGDITLAMNLSFQDGRTMRKGLQSTFDELMKLEMANTDKAISTAESFGKTMANFGIGVSILAIVLALSMGFYTSTKISSQITSINKMANKLAEGDLSINDLLIKGNDETDQLATSFNIMKNNLHGLVLHVSQSSEQVAASSEELTAIAEQNTQASTLIAASIELVAQGTEKQAGVVNETSSAVEEISASTEEVAASSAEITRSMVDTLTTTQAGQKALDRVAEQMNIISAGTDRVQQSITELSTNSEKIGNIIVVITGIADQTNLLALNAAIEAARAGEQGRGFAVVAEEVRKLAEQSREATKQIEALINQNKSDIGTAVIATEDGVGSVKVGMDVVTVAGQSFSEIAKLVETVSAQMEQISGTIQQIAGGNQQIVTSVREIELISSETADQAQTVSAGVEEQTASMEQVTSSAQSLSNMAFELQTIISKFTI</sequence>
<dbReference type="AlphaFoldDB" id="A0A4Z0R0Q1"/>
<dbReference type="PANTHER" id="PTHR32089">
    <property type="entry name" value="METHYL-ACCEPTING CHEMOTAXIS PROTEIN MCPB"/>
    <property type="match status" value="1"/>
</dbReference>
<evidence type="ECO:0000256" key="2">
    <source>
        <dbReference type="ARBA" id="ARBA00029447"/>
    </source>
</evidence>
<dbReference type="CDD" id="cd11386">
    <property type="entry name" value="MCP_signal"/>
    <property type="match status" value="1"/>
</dbReference>
<dbReference type="CDD" id="cd06225">
    <property type="entry name" value="HAMP"/>
    <property type="match status" value="1"/>
</dbReference>
<dbReference type="EMBL" id="SPQQ01000011">
    <property type="protein sequence ID" value="TGE35783.1"/>
    <property type="molecule type" value="Genomic_DNA"/>
</dbReference>
<feature type="transmembrane region" description="Helical" evidence="4">
    <location>
        <begin position="12"/>
        <end position="35"/>
    </location>
</feature>
<evidence type="ECO:0000259" key="6">
    <source>
        <dbReference type="PROSITE" id="PS50885"/>
    </source>
</evidence>
<evidence type="ECO:0000259" key="5">
    <source>
        <dbReference type="PROSITE" id="PS50111"/>
    </source>
</evidence>
<dbReference type="RefSeq" id="WP_135551318.1">
    <property type="nucleotide sequence ID" value="NZ_SPQQ01000011.1"/>
</dbReference>
<dbReference type="InterPro" id="IPR004090">
    <property type="entry name" value="Chemotax_Me-accpt_rcpt"/>
</dbReference>
<gene>
    <name evidence="7" type="ORF">E4K67_23785</name>
</gene>
<dbReference type="SMART" id="SM00304">
    <property type="entry name" value="HAMP"/>
    <property type="match status" value="1"/>
</dbReference>
<dbReference type="InterPro" id="IPR004089">
    <property type="entry name" value="MCPsignal_dom"/>
</dbReference>
<dbReference type="Pfam" id="PF12729">
    <property type="entry name" value="4HB_MCP_1"/>
    <property type="match status" value="1"/>
</dbReference>
<evidence type="ECO:0000256" key="4">
    <source>
        <dbReference type="SAM" id="Phobius"/>
    </source>
</evidence>
<keyword evidence="4" id="KW-1133">Transmembrane helix</keyword>
<dbReference type="GO" id="GO:0004888">
    <property type="term" value="F:transmembrane signaling receptor activity"/>
    <property type="evidence" value="ECO:0007669"/>
    <property type="project" value="InterPro"/>
</dbReference>
<dbReference type="Pfam" id="PF00015">
    <property type="entry name" value="MCPsignal"/>
    <property type="match status" value="1"/>
</dbReference>
<comment type="similarity">
    <text evidence="2">Belongs to the methyl-accepting chemotaxis (MCP) protein family.</text>
</comment>
<dbReference type="PROSITE" id="PS50885">
    <property type="entry name" value="HAMP"/>
    <property type="match status" value="1"/>
</dbReference>
<name>A0A4Z0R0Q1_9FIRM</name>
<evidence type="ECO:0000313" key="7">
    <source>
        <dbReference type="EMBL" id="TGE35783.1"/>
    </source>
</evidence>
<dbReference type="PRINTS" id="PR00260">
    <property type="entry name" value="CHEMTRNSDUCR"/>
</dbReference>
<dbReference type="SMART" id="SM00283">
    <property type="entry name" value="MA"/>
    <property type="match status" value="1"/>
</dbReference>
<evidence type="ECO:0000256" key="3">
    <source>
        <dbReference type="PROSITE-ProRule" id="PRU00284"/>
    </source>
</evidence>
<feature type="domain" description="HAMP" evidence="6">
    <location>
        <begin position="210"/>
        <end position="263"/>
    </location>
</feature>
<dbReference type="InterPro" id="IPR003660">
    <property type="entry name" value="HAMP_dom"/>
</dbReference>
<keyword evidence="1 3" id="KW-0807">Transducer</keyword>
<protein>
    <submittedName>
        <fullName evidence="7">Methyl-accepting chemotaxis protein</fullName>
    </submittedName>
</protein>
<dbReference type="GO" id="GO:0016020">
    <property type="term" value="C:membrane"/>
    <property type="evidence" value="ECO:0007669"/>
    <property type="project" value="InterPro"/>
</dbReference>
<dbReference type="PROSITE" id="PS50111">
    <property type="entry name" value="CHEMOTAXIS_TRANSDUC_2"/>
    <property type="match status" value="1"/>
</dbReference>
<dbReference type="Pfam" id="PF00672">
    <property type="entry name" value="HAMP"/>
    <property type="match status" value="1"/>
</dbReference>
<dbReference type="PANTHER" id="PTHR32089:SF112">
    <property type="entry name" value="LYSOZYME-LIKE PROTEIN-RELATED"/>
    <property type="match status" value="1"/>
</dbReference>
<keyword evidence="8" id="KW-1185">Reference proteome</keyword>
<proteinExistence type="inferred from homology"/>
<reference evidence="7 8" key="1">
    <citation type="submission" date="2019-03" db="EMBL/GenBank/DDBJ databases">
        <title>Draft Genome Sequence of Desulfosporosinus fructosivorans Strain 63.6F, Isolated from Marine Sediment in the Baltic Sea.</title>
        <authorList>
            <person name="Hausmann B."/>
            <person name="Vandieken V."/>
            <person name="Pjevac P."/>
            <person name="Schreck K."/>
            <person name="Herbold C.W."/>
            <person name="Loy A."/>
        </authorList>
    </citation>
    <scope>NUCLEOTIDE SEQUENCE [LARGE SCALE GENOMIC DNA]</scope>
    <source>
        <strain evidence="7 8">63.6F</strain>
    </source>
</reference>
<dbReference type="Gene3D" id="6.10.340.10">
    <property type="match status" value="1"/>
</dbReference>
<dbReference type="OrthoDB" id="1790929at2"/>
<accession>A0A4Z0R0Q1</accession>
<dbReference type="Gene3D" id="1.10.287.950">
    <property type="entry name" value="Methyl-accepting chemotaxis protein"/>
    <property type="match status" value="1"/>
</dbReference>
<evidence type="ECO:0000313" key="8">
    <source>
        <dbReference type="Proteomes" id="UP000298460"/>
    </source>
</evidence>
<dbReference type="Proteomes" id="UP000298460">
    <property type="component" value="Unassembled WGS sequence"/>
</dbReference>
<dbReference type="GO" id="GO:0007165">
    <property type="term" value="P:signal transduction"/>
    <property type="evidence" value="ECO:0007669"/>
    <property type="project" value="UniProtKB-KW"/>
</dbReference>
<dbReference type="GO" id="GO:0006935">
    <property type="term" value="P:chemotaxis"/>
    <property type="evidence" value="ECO:0007669"/>
    <property type="project" value="InterPro"/>
</dbReference>
<organism evidence="7 8">
    <name type="scientific">Desulfosporosinus fructosivorans</name>
    <dbReference type="NCBI Taxonomy" id="2018669"/>
    <lineage>
        <taxon>Bacteria</taxon>
        <taxon>Bacillati</taxon>
        <taxon>Bacillota</taxon>
        <taxon>Clostridia</taxon>
        <taxon>Eubacteriales</taxon>
        <taxon>Desulfitobacteriaceae</taxon>
        <taxon>Desulfosporosinus</taxon>
    </lineage>
</organism>
<feature type="domain" description="Methyl-accepting transducer" evidence="5">
    <location>
        <begin position="282"/>
        <end position="518"/>
    </location>
</feature>